<protein>
    <submittedName>
        <fullName evidence="1">Uncharacterized protein</fullName>
    </submittedName>
</protein>
<gene>
    <name evidence="1" type="ORF">L873DRAFT_455754</name>
</gene>
<evidence type="ECO:0000313" key="1">
    <source>
        <dbReference type="EMBL" id="RPB02380.1"/>
    </source>
</evidence>
<dbReference type="EMBL" id="ML120368">
    <property type="protein sequence ID" value="RPB02380.1"/>
    <property type="molecule type" value="Genomic_DNA"/>
</dbReference>
<evidence type="ECO:0000313" key="2">
    <source>
        <dbReference type="Proteomes" id="UP000276215"/>
    </source>
</evidence>
<keyword evidence="2" id="KW-1185">Reference proteome</keyword>
<reference evidence="1 2" key="1">
    <citation type="journal article" date="2018" name="Nat. Ecol. Evol.">
        <title>Pezizomycetes genomes reveal the molecular basis of ectomycorrhizal truffle lifestyle.</title>
        <authorList>
            <person name="Murat C."/>
            <person name="Payen T."/>
            <person name="Noel B."/>
            <person name="Kuo A."/>
            <person name="Morin E."/>
            <person name="Chen J."/>
            <person name="Kohler A."/>
            <person name="Krizsan K."/>
            <person name="Balestrini R."/>
            <person name="Da Silva C."/>
            <person name="Montanini B."/>
            <person name="Hainaut M."/>
            <person name="Levati E."/>
            <person name="Barry K.W."/>
            <person name="Belfiori B."/>
            <person name="Cichocki N."/>
            <person name="Clum A."/>
            <person name="Dockter R.B."/>
            <person name="Fauchery L."/>
            <person name="Guy J."/>
            <person name="Iotti M."/>
            <person name="Le Tacon F."/>
            <person name="Lindquist E.A."/>
            <person name="Lipzen A."/>
            <person name="Malagnac F."/>
            <person name="Mello A."/>
            <person name="Molinier V."/>
            <person name="Miyauchi S."/>
            <person name="Poulain J."/>
            <person name="Riccioni C."/>
            <person name="Rubini A."/>
            <person name="Sitrit Y."/>
            <person name="Splivallo R."/>
            <person name="Traeger S."/>
            <person name="Wang M."/>
            <person name="Zifcakova L."/>
            <person name="Wipf D."/>
            <person name="Zambonelli A."/>
            <person name="Paolocci F."/>
            <person name="Nowrousian M."/>
            <person name="Ottonello S."/>
            <person name="Baldrian P."/>
            <person name="Spatafora J.W."/>
            <person name="Henrissat B."/>
            <person name="Nagy L.G."/>
            <person name="Aury J.M."/>
            <person name="Wincker P."/>
            <person name="Grigoriev I.V."/>
            <person name="Bonfante P."/>
            <person name="Martin F.M."/>
        </authorList>
    </citation>
    <scope>NUCLEOTIDE SEQUENCE [LARGE SCALE GENOMIC DNA]</scope>
    <source>
        <strain evidence="1 2">120613-1</strain>
    </source>
</reference>
<name>A0A3N4JVL6_9PEZI</name>
<dbReference type="AlphaFoldDB" id="A0A3N4JVL6"/>
<dbReference type="Proteomes" id="UP000276215">
    <property type="component" value="Unassembled WGS sequence"/>
</dbReference>
<sequence length="160" mass="18394">MPDLIQSVRVFNLGITTGHSISWHHHAHPHAQSIAKPRSPITEFLRYHTTSTVSYQKEKEEEKKRAISRISSHSKIQHSYLAISYIPGPGLTSPHYLLYPKAHPPTNQPPHFLPFFLSSFPADLPSMPHHNNPCLEQAYRSNLPYMIKLEFGLRYDMTDD</sequence>
<accession>A0A3N4JVL6</accession>
<proteinExistence type="predicted"/>
<organism evidence="1 2">
    <name type="scientific">Choiromyces venosus 120613-1</name>
    <dbReference type="NCBI Taxonomy" id="1336337"/>
    <lineage>
        <taxon>Eukaryota</taxon>
        <taxon>Fungi</taxon>
        <taxon>Dikarya</taxon>
        <taxon>Ascomycota</taxon>
        <taxon>Pezizomycotina</taxon>
        <taxon>Pezizomycetes</taxon>
        <taxon>Pezizales</taxon>
        <taxon>Tuberaceae</taxon>
        <taxon>Choiromyces</taxon>
    </lineage>
</organism>